<organism evidence="4 5">
    <name type="scientific">Gracilimonas sediminicola</name>
    <dbReference type="NCBI Taxonomy" id="2952158"/>
    <lineage>
        <taxon>Bacteria</taxon>
        <taxon>Pseudomonadati</taxon>
        <taxon>Balneolota</taxon>
        <taxon>Balneolia</taxon>
        <taxon>Balneolales</taxon>
        <taxon>Balneolaceae</taxon>
        <taxon>Gracilimonas</taxon>
    </lineage>
</organism>
<gene>
    <name evidence="4" type="ORF">NM125_04145</name>
</gene>
<dbReference type="EMBL" id="JANDBC010000001">
    <property type="protein sequence ID" value="MCP9290775.1"/>
    <property type="molecule type" value="Genomic_DNA"/>
</dbReference>
<keyword evidence="5" id="KW-1185">Reference proteome</keyword>
<protein>
    <submittedName>
        <fullName evidence="4">Long-chain fatty acid--CoA ligase</fullName>
    </submittedName>
</protein>
<dbReference type="CDD" id="cd05907">
    <property type="entry name" value="VL_LC_FACS_like"/>
    <property type="match status" value="1"/>
</dbReference>
<dbReference type="InterPro" id="IPR000873">
    <property type="entry name" value="AMP-dep_synth/lig_dom"/>
</dbReference>
<proteinExistence type="predicted"/>
<dbReference type="SUPFAM" id="SSF56801">
    <property type="entry name" value="Acetyl-CoA synthetase-like"/>
    <property type="match status" value="1"/>
</dbReference>
<dbReference type="AlphaFoldDB" id="A0A9X2L1W8"/>
<evidence type="ECO:0000256" key="2">
    <source>
        <dbReference type="ARBA" id="ARBA00022840"/>
    </source>
</evidence>
<dbReference type="Proteomes" id="UP001139125">
    <property type="component" value="Unassembled WGS sequence"/>
</dbReference>
<dbReference type="Pfam" id="PF00501">
    <property type="entry name" value="AMP-binding"/>
    <property type="match status" value="1"/>
</dbReference>
<dbReference type="PANTHER" id="PTHR43272">
    <property type="entry name" value="LONG-CHAIN-FATTY-ACID--COA LIGASE"/>
    <property type="match status" value="1"/>
</dbReference>
<dbReference type="InterPro" id="IPR042099">
    <property type="entry name" value="ANL_N_sf"/>
</dbReference>
<accession>A0A9X2L1W8</accession>
<dbReference type="PROSITE" id="PS00455">
    <property type="entry name" value="AMP_BINDING"/>
    <property type="match status" value="1"/>
</dbReference>
<evidence type="ECO:0000313" key="5">
    <source>
        <dbReference type="Proteomes" id="UP001139125"/>
    </source>
</evidence>
<dbReference type="GO" id="GO:0016020">
    <property type="term" value="C:membrane"/>
    <property type="evidence" value="ECO:0007669"/>
    <property type="project" value="TreeGrafter"/>
</dbReference>
<dbReference type="Gene3D" id="3.40.50.12780">
    <property type="entry name" value="N-terminal domain of ligase-like"/>
    <property type="match status" value="1"/>
</dbReference>
<name>A0A9X2L1W8_9BACT</name>
<evidence type="ECO:0000313" key="4">
    <source>
        <dbReference type="EMBL" id="MCP9290775.1"/>
    </source>
</evidence>
<dbReference type="PANTHER" id="PTHR43272:SF33">
    <property type="entry name" value="AMP-BINDING DOMAIN-CONTAINING PROTEIN-RELATED"/>
    <property type="match status" value="1"/>
</dbReference>
<reference evidence="4" key="1">
    <citation type="submission" date="2022-06" db="EMBL/GenBank/DDBJ databases">
        <title>Gracilimonas sp. CAU 1638 isolated from sea sediment.</title>
        <authorList>
            <person name="Kim W."/>
        </authorList>
    </citation>
    <scope>NUCLEOTIDE SEQUENCE</scope>
    <source>
        <strain evidence="4">CAU 1638</strain>
    </source>
</reference>
<evidence type="ECO:0000259" key="3">
    <source>
        <dbReference type="Pfam" id="PF00501"/>
    </source>
</evidence>
<dbReference type="InterPro" id="IPR020845">
    <property type="entry name" value="AMP-binding_CS"/>
</dbReference>
<dbReference type="GO" id="GO:0005524">
    <property type="term" value="F:ATP binding"/>
    <property type="evidence" value="ECO:0007669"/>
    <property type="project" value="UniProtKB-KW"/>
</dbReference>
<keyword evidence="1" id="KW-0547">Nucleotide-binding</keyword>
<dbReference type="Pfam" id="PF23562">
    <property type="entry name" value="AMP-binding_C_3"/>
    <property type="match status" value="1"/>
</dbReference>
<comment type="caution">
    <text evidence="4">The sequence shown here is derived from an EMBL/GenBank/DDBJ whole genome shotgun (WGS) entry which is preliminary data.</text>
</comment>
<feature type="domain" description="AMP-dependent synthetase/ligase" evidence="3">
    <location>
        <begin position="26"/>
        <end position="420"/>
    </location>
</feature>
<sequence>MKYEPTTILSVVSEGIEKNETGIYSAVKRDGKWIETTIDDFNQMVHDLAMGLYELGVRKGDKVSLHAENSTEWLVIDQAILSLGAVVVPIYTTQPGEQIKYILENSEAKVHFVSNDEVFAETKPLIKGVENVKAIISILGSNHNKLKTFDDILEIGHKKGEEDPNLFDKLRSDVQPDDLATLIYTSGTTGVPKGVMLTHNNIAGNALASHEIFPFDPKEHDEPKVLSYLPLAHMFERTASYIYAYVGVPPYYIDEVEEIRDDFQTVKPIYMVTVPRLLEKIVTGIKVKGQEFSGLKKQLYYWAVNLAEEYDPEDPPASWKWKIADKLVYAKIREMFGGNLVGLNVGGAALSPNIARFMNGIGIYCGLGYGLTETSPVLTGPPVGELRIGSSGKPLVDVELKIAEDGEILAKGPNIMKGYYKMPEKTEEAIDKDGWFHTGDIGHIDEDGWLFVTDRKKSLFKLSTGKYVAPQPIENALVNSGFIEQAVVVGSEHKFCGALIVPNWENMKKRFKSTGHDFPEDNPTENKYVIKRIQKEIDKVNEELSKWEKVKKFKLLKDQFTIDDGEITPTLKIKRNVINEKYKEQIDSIYAEEEEES</sequence>
<keyword evidence="2" id="KW-0067">ATP-binding</keyword>
<dbReference type="RefSeq" id="WP_255133155.1">
    <property type="nucleotide sequence ID" value="NZ_JANDBC010000001.1"/>
</dbReference>
<evidence type="ECO:0000256" key="1">
    <source>
        <dbReference type="ARBA" id="ARBA00022741"/>
    </source>
</evidence>
<keyword evidence="4" id="KW-0436">Ligase</keyword>
<dbReference type="GO" id="GO:0004467">
    <property type="term" value="F:long-chain fatty acid-CoA ligase activity"/>
    <property type="evidence" value="ECO:0007669"/>
    <property type="project" value="TreeGrafter"/>
</dbReference>